<keyword evidence="1" id="KW-1133">Transmembrane helix</keyword>
<dbReference type="EMBL" id="JAULSW010000003">
    <property type="protein sequence ID" value="KAK3387500.1"/>
    <property type="molecule type" value="Genomic_DNA"/>
</dbReference>
<evidence type="ECO:0000256" key="1">
    <source>
        <dbReference type="SAM" id="Phobius"/>
    </source>
</evidence>
<accession>A0AAE0NTT5</accession>
<keyword evidence="3" id="KW-1185">Reference proteome</keyword>
<keyword evidence="1" id="KW-0472">Membrane</keyword>
<feature type="transmembrane region" description="Helical" evidence="1">
    <location>
        <begin position="47"/>
        <end position="71"/>
    </location>
</feature>
<reference evidence="2" key="2">
    <citation type="submission" date="2023-06" db="EMBL/GenBank/DDBJ databases">
        <authorList>
            <consortium name="Lawrence Berkeley National Laboratory"/>
            <person name="Haridas S."/>
            <person name="Hensen N."/>
            <person name="Bonometti L."/>
            <person name="Westerberg I."/>
            <person name="Brannstrom I.O."/>
            <person name="Guillou S."/>
            <person name="Cros-Aarteil S."/>
            <person name="Calhoun S."/>
            <person name="Kuo A."/>
            <person name="Mondo S."/>
            <person name="Pangilinan J."/>
            <person name="Riley R."/>
            <person name="LaButti K."/>
            <person name="Andreopoulos B."/>
            <person name="Lipzen A."/>
            <person name="Chen C."/>
            <person name="Yanf M."/>
            <person name="Daum C."/>
            <person name="Ng V."/>
            <person name="Clum A."/>
            <person name="Steindorff A."/>
            <person name="Ohm R."/>
            <person name="Martin F."/>
            <person name="Silar P."/>
            <person name="Natvig D."/>
            <person name="Lalanne C."/>
            <person name="Gautier V."/>
            <person name="Ament-velasquez S.L."/>
            <person name="Kruys A."/>
            <person name="Hutchinson M.I."/>
            <person name="Powell A.J."/>
            <person name="Barry K."/>
            <person name="Miller A.N."/>
            <person name="Grigoriev I.V."/>
            <person name="Debuchy R."/>
            <person name="Gladieux P."/>
            <person name="Thoren M.H."/>
            <person name="Johannesson H."/>
        </authorList>
    </citation>
    <scope>NUCLEOTIDE SEQUENCE</scope>
    <source>
        <strain evidence="2">CBS 232.78</strain>
    </source>
</reference>
<protein>
    <submittedName>
        <fullName evidence="2">Uncharacterized protein</fullName>
    </submittedName>
</protein>
<gene>
    <name evidence="2" type="ORF">B0H63DRAFT_158784</name>
</gene>
<name>A0AAE0NTT5_9PEZI</name>
<evidence type="ECO:0000313" key="2">
    <source>
        <dbReference type="EMBL" id="KAK3387500.1"/>
    </source>
</evidence>
<dbReference type="Proteomes" id="UP001285441">
    <property type="component" value="Unassembled WGS sequence"/>
</dbReference>
<proteinExistence type="predicted"/>
<organism evidence="2 3">
    <name type="scientific">Podospora didyma</name>
    <dbReference type="NCBI Taxonomy" id="330526"/>
    <lineage>
        <taxon>Eukaryota</taxon>
        <taxon>Fungi</taxon>
        <taxon>Dikarya</taxon>
        <taxon>Ascomycota</taxon>
        <taxon>Pezizomycotina</taxon>
        <taxon>Sordariomycetes</taxon>
        <taxon>Sordariomycetidae</taxon>
        <taxon>Sordariales</taxon>
        <taxon>Podosporaceae</taxon>
        <taxon>Podospora</taxon>
    </lineage>
</organism>
<dbReference type="AlphaFoldDB" id="A0AAE0NTT5"/>
<keyword evidence="1" id="KW-0812">Transmembrane</keyword>
<feature type="transmembrane region" description="Helical" evidence="1">
    <location>
        <begin position="21"/>
        <end position="41"/>
    </location>
</feature>
<evidence type="ECO:0000313" key="3">
    <source>
        <dbReference type="Proteomes" id="UP001285441"/>
    </source>
</evidence>
<comment type="caution">
    <text evidence="2">The sequence shown here is derived from an EMBL/GenBank/DDBJ whole genome shotgun (WGS) entry which is preliminary data.</text>
</comment>
<reference evidence="2" key="1">
    <citation type="journal article" date="2023" name="Mol. Phylogenet. Evol.">
        <title>Genome-scale phylogeny and comparative genomics of the fungal order Sordariales.</title>
        <authorList>
            <person name="Hensen N."/>
            <person name="Bonometti L."/>
            <person name="Westerberg I."/>
            <person name="Brannstrom I.O."/>
            <person name="Guillou S."/>
            <person name="Cros-Aarteil S."/>
            <person name="Calhoun S."/>
            <person name="Haridas S."/>
            <person name="Kuo A."/>
            <person name="Mondo S."/>
            <person name="Pangilinan J."/>
            <person name="Riley R."/>
            <person name="LaButti K."/>
            <person name="Andreopoulos B."/>
            <person name="Lipzen A."/>
            <person name="Chen C."/>
            <person name="Yan M."/>
            <person name="Daum C."/>
            <person name="Ng V."/>
            <person name="Clum A."/>
            <person name="Steindorff A."/>
            <person name="Ohm R.A."/>
            <person name="Martin F."/>
            <person name="Silar P."/>
            <person name="Natvig D.O."/>
            <person name="Lalanne C."/>
            <person name="Gautier V."/>
            <person name="Ament-Velasquez S.L."/>
            <person name="Kruys A."/>
            <person name="Hutchinson M.I."/>
            <person name="Powell A.J."/>
            <person name="Barry K."/>
            <person name="Miller A.N."/>
            <person name="Grigoriev I.V."/>
            <person name="Debuchy R."/>
            <person name="Gladieux P."/>
            <person name="Hiltunen Thoren M."/>
            <person name="Johannesson H."/>
        </authorList>
    </citation>
    <scope>NUCLEOTIDE SEQUENCE</scope>
    <source>
        <strain evidence="2">CBS 232.78</strain>
    </source>
</reference>
<sequence>MGSCLIPEQCKPRGVRVASRCCSVSAAALIAVVVLAVVHQIPSAADVIAATFIAVVVLYPWFSAVGVKVVAVAVMAGASSPAADVAADEVHVYPNPSAAWALVDDNHDLHYPALAVDKQPACRCSPPTPVELRNHCLPPTGWHVAIR</sequence>